<dbReference type="InterPro" id="IPR010923">
    <property type="entry name" value="T(6)A37_SUA5"/>
</dbReference>
<name>A0ABQ4SA56_9HYPH</name>
<reference evidence="16" key="1">
    <citation type="journal article" date="2021" name="Front. Microbiol.">
        <title>Comprehensive Comparative Genomics and Phenotyping of Methylobacterium Species.</title>
        <authorList>
            <person name="Alessa O."/>
            <person name="Ogura Y."/>
            <person name="Fujitani Y."/>
            <person name="Takami H."/>
            <person name="Hayashi T."/>
            <person name="Sahin N."/>
            <person name="Tani A."/>
        </authorList>
    </citation>
    <scope>NUCLEOTIDE SEQUENCE</scope>
    <source>
        <strain evidence="16">DSM 17168</strain>
    </source>
</reference>
<gene>
    <name evidence="16" type="primary">ywlC</name>
    <name evidence="16" type="ORF">GMJLKIPL_1990</name>
</gene>
<evidence type="ECO:0000256" key="5">
    <source>
        <dbReference type="ARBA" id="ARBA00022490"/>
    </source>
</evidence>
<evidence type="ECO:0000256" key="11">
    <source>
        <dbReference type="ARBA" id="ARBA00029774"/>
    </source>
</evidence>
<evidence type="ECO:0000256" key="12">
    <source>
        <dbReference type="ARBA" id="ARBA00048366"/>
    </source>
</evidence>
<comment type="function">
    <text evidence="13">Required for the formation of a threonylcarbamoyl group on adenosine at position 37 (t(6)A37) in tRNAs that read codons beginning with adenine.</text>
</comment>
<comment type="subcellular location">
    <subcellularLocation>
        <location evidence="1 13">Cytoplasm</location>
    </subcellularLocation>
</comment>
<dbReference type="NCBIfam" id="TIGR00057">
    <property type="entry name" value="L-threonylcarbamoyladenylate synthase"/>
    <property type="match status" value="1"/>
</dbReference>
<evidence type="ECO:0000256" key="1">
    <source>
        <dbReference type="ARBA" id="ARBA00004496"/>
    </source>
</evidence>
<evidence type="ECO:0000313" key="17">
    <source>
        <dbReference type="Proteomes" id="UP001055153"/>
    </source>
</evidence>
<dbReference type="Gene3D" id="3.40.50.11030">
    <property type="entry name" value="Threonylcarbamoyl-AMP synthase, C-terminal domain"/>
    <property type="match status" value="1"/>
</dbReference>
<dbReference type="PANTHER" id="PTHR17490">
    <property type="entry name" value="SUA5"/>
    <property type="match status" value="1"/>
</dbReference>
<evidence type="ECO:0000259" key="15">
    <source>
        <dbReference type="PROSITE" id="PS51163"/>
    </source>
</evidence>
<dbReference type="SUPFAM" id="SSF55821">
    <property type="entry name" value="YrdC/RibB"/>
    <property type="match status" value="1"/>
</dbReference>
<reference evidence="16" key="2">
    <citation type="submission" date="2021-08" db="EMBL/GenBank/DDBJ databases">
        <authorList>
            <person name="Tani A."/>
            <person name="Ola A."/>
            <person name="Ogura Y."/>
            <person name="Katsura K."/>
            <person name="Hayashi T."/>
        </authorList>
    </citation>
    <scope>NUCLEOTIDE SEQUENCE</scope>
    <source>
        <strain evidence="16">DSM 17168</strain>
    </source>
</reference>
<keyword evidence="5 13" id="KW-0963">Cytoplasm</keyword>
<dbReference type="InterPro" id="IPR006070">
    <property type="entry name" value="Sua5-like_dom"/>
</dbReference>
<keyword evidence="9 13" id="KW-0547">Nucleotide-binding</keyword>
<evidence type="ECO:0000256" key="6">
    <source>
        <dbReference type="ARBA" id="ARBA00022679"/>
    </source>
</evidence>
<dbReference type="Pfam" id="PF01300">
    <property type="entry name" value="Sua5_yciO_yrdC"/>
    <property type="match status" value="1"/>
</dbReference>
<keyword evidence="10 13" id="KW-0067">ATP-binding</keyword>
<keyword evidence="6 13" id="KW-0808">Transferase</keyword>
<dbReference type="Proteomes" id="UP001055153">
    <property type="component" value="Unassembled WGS sequence"/>
</dbReference>
<dbReference type="InterPro" id="IPR005145">
    <property type="entry name" value="Sua5_C"/>
</dbReference>
<accession>A0ABQ4SA56</accession>
<proteinExistence type="inferred from homology"/>
<dbReference type="EC" id="2.7.7.87" evidence="3 13"/>
<keyword evidence="7 13" id="KW-0819">tRNA processing</keyword>
<comment type="caution">
    <text evidence="16">The sequence shown here is derived from an EMBL/GenBank/DDBJ whole genome shotgun (WGS) entry which is preliminary data.</text>
</comment>
<comment type="catalytic activity">
    <reaction evidence="12 13">
        <text>L-threonine + hydrogencarbonate + ATP = L-threonylcarbamoyladenylate + diphosphate + H2O</text>
        <dbReference type="Rhea" id="RHEA:36407"/>
        <dbReference type="ChEBI" id="CHEBI:15377"/>
        <dbReference type="ChEBI" id="CHEBI:17544"/>
        <dbReference type="ChEBI" id="CHEBI:30616"/>
        <dbReference type="ChEBI" id="CHEBI:33019"/>
        <dbReference type="ChEBI" id="CHEBI:57926"/>
        <dbReference type="ChEBI" id="CHEBI:73682"/>
        <dbReference type="EC" id="2.7.7.87"/>
    </reaction>
</comment>
<dbReference type="PROSITE" id="PS51163">
    <property type="entry name" value="YRDC"/>
    <property type="match status" value="1"/>
</dbReference>
<evidence type="ECO:0000256" key="3">
    <source>
        <dbReference type="ARBA" id="ARBA00012584"/>
    </source>
</evidence>
<dbReference type="InterPro" id="IPR038385">
    <property type="entry name" value="Sua5/YwlC_C"/>
</dbReference>
<comment type="similarity">
    <text evidence="2 13">Belongs to the SUA5 family.</text>
</comment>
<dbReference type="InterPro" id="IPR050156">
    <property type="entry name" value="TC-AMP_synthase_SUA5"/>
</dbReference>
<feature type="domain" description="YrdC-like" evidence="15">
    <location>
        <begin position="25"/>
        <end position="212"/>
    </location>
</feature>
<organism evidence="16 17">
    <name type="scientific">Methylobacterium isbiliense</name>
    <dbReference type="NCBI Taxonomy" id="315478"/>
    <lineage>
        <taxon>Bacteria</taxon>
        <taxon>Pseudomonadati</taxon>
        <taxon>Pseudomonadota</taxon>
        <taxon>Alphaproteobacteria</taxon>
        <taxon>Hyphomicrobiales</taxon>
        <taxon>Methylobacteriaceae</taxon>
        <taxon>Methylobacterium</taxon>
    </lineage>
</organism>
<evidence type="ECO:0000256" key="2">
    <source>
        <dbReference type="ARBA" id="ARBA00007663"/>
    </source>
</evidence>
<dbReference type="PIRSF" id="PIRSF004930">
    <property type="entry name" value="Tln_factor_SUA5"/>
    <property type="match status" value="1"/>
</dbReference>
<sequence length="337" mass="33872">MSGDSLDVNDLGSTGGTTRRLGPDADGLAEAAGLLRAGRLVAFPTETVYGLGADATDPAAVAALYAAKARPRFNPLIAHLPDLDAARREGAFDAEALRLAEAFWPGPLTLVVPCAAGGRVTDLARAGLPSVALRVPAAPLARDLLMRVGRPVAAPSANRSGRVSPTAAAHVLGDLDGRIAAVLDGGTCPVGVESTIVACLDGAPRLLRPGGVPREAIEALLGRALLALPGGGPAPLSPGLLASHYAPRAGVRLDAGEIRPGEAALLFGPVAPPGLARARAQLNLSPAGDLAEAAANLFAHLRRLDASGAATIAVAPIPRSGLGEAIADRLQRAAAPR</sequence>
<dbReference type="InterPro" id="IPR017945">
    <property type="entry name" value="DHBP_synth_RibB-like_a/b_dom"/>
</dbReference>
<evidence type="ECO:0000256" key="10">
    <source>
        <dbReference type="ARBA" id="ARBA00022840"/>
    </source>
</evidence>
<evidence type="ECO:0000256" key="13">
    <source>
        <dbReference type="PIRNR" id="PIRNR004930"/>
    </source>
</evidence>
<dbReference type="Gene3D" id="3.90.870.10">
    <property type="entry name" value="DHBP synthase"/>
    <property type="match status" value="1"/>
</dbReference>
<evidence type="ECO:0000256" key="7">
    <source>
        <dbReference type="ARBA" id="ARBA00022694"/>
    </source>
</evidence>
<evidence type="ECO:0000313" key="16">
    <source>
        <dbReference type="EMBL" id="GJE00072.1"/>
    </source>
</evidence>
<keyword evidence="17" id="KW-1185">Reference proteome</keyword>
<evidence type="ECO:0000256" key="4">
    <source>
        <dbReference type="ARBA" id="ARBA00015492"/>
    </source>
</evidence>
<keyword evidence="8 13" id="KW-0548">Nucleotidyltransferase</keyword>
<evidence type="ECO:0000256" key="8">
    <source>
        <dbReference type="ARBA" id="ARBA00022695"/>
    </source>
</evidence>
<feature type="region of interest" description="Disordered" evidence="14">
    <location>
        <begin position="1"/>
        <end position="24"/>
    </location>
</feature>
<evidence type="ECO:0000256" key="9">
    <source>
        <dbReference type="ARBA" id="ARBA00022741"/>
    </source>
</evidence>
<dbReference type="EMBL" id="BPQQ01000022">
    <property type="protein sequence ID" value="GJE00072.1"/>
    <property type="molecule type" value="Genomic_DNA"/>
</dbReference>
<evidence type="ECO:0000256" key="14">
    <source>
        <dbReference type="SAM" id="MobiDB-lite"/>
    </source>
</evidence>
<dbReference type="PANTHER" id="PTHR17490:SF16">
    <property type="entry name" value="THREONYLCARBAMOYL-AMP SYNTHASE"/>
    <property type="match status" value="1"/>
</dbReference>
<protein>
    <recommendedName>
        <fullName evidence="4 13">Threonylcarbamoyl-AMP synthase</fullName>
        <shortName evidence="13">TC-AMP synthase</shortName>
        <ecNumber evidence="3 13">2.7.7.87</ecNumber>
    </recommendedName>
    <alternativeName>
        <fullName evidence="11 13">L-threonylcarbamoyladenylate synthase</fullName>
    </alternativeName>
</protein>
<dbReference type="Pfam" id="PF03481">
    <property type="entry name" value="Sua5_C"/>
    <property type="match status" value="1"/>
</dbReference>